<dbReference type="Pfam" id="PF23756">
    <property type="entry name" value="Beta-prop_HPS5"/>
    <property type="match status" value="1"/>
</dbReference>
<feature type="compositionally biased region" description="Basic and acidic residues" evidence="1">
    <location>
        <begin position="471"/>
        <end position="483"/>
    </location>
</feature>
<dbReference type="Gene3D" id="2.130.10.10">
    <property type="entry name" value="YVTN repeat-like/Quinoprotein amine dehydrogenase"/>
    <property type="match status" value="1"/>
</dbReference>
<dbReference type="InterPro" id="IPR015943">
    <property type="entry name" value="WD40/YVTN_repeat-like_dom_sf"/>
</dbReference>
<dbReference type="Proteomes" id="UP000694571">
    <property type="component" value="Unplaced"/>
</dbReference>
<dbReference type="Pfam" id="PF06462">
    <property type="entry name" value="Hyd_WA"/>
    <property type="match status" value="4"/>
</dbReference>
<dbReference type="InterPro" id="IPR036322">
    <property type="entry name" value="WD40_repeat_dom_sf"/>
</dbReference>
<organism evidence="3 4">
    <name type="scientific">Sus scrofa</name>
    <name type="common">Pig</name>
    <dbReference type="NCBI Taxonomy" id="9823"/>
    <lineage>
        <taxon>Eukaryota</taxon>
        <taxon>Metazoa</taxon>
        <taxon>Chordata</taxon>
        <taxon>Craniata</taxon>
        <taxon>Vertebrata</taxon>
        <taxon>Euteleostomi</taxon>
        <taxon>Mammalia</taxon>
        <taxon>Eutheria</taxon>
        <taxon>Laurasiatheria</taxon>
        <taxon>Artiodactyla</taxon>
        <taxon>Suina</taxon>
        <taxon>Suidae</taxon>
        <taxon>Sus</taxon>
    </lineage>
</organism>
<feature type="region of interest" description="Disordered" evidence="1">
    <location>
        <begin position="460"/>
        <end position="671"/>
    </location>
</feature>
<feature type="region of interest" description="Disordered" evidence="1">
    <location>
        <begin position="1187"/>
        <end position="1208"/>
    </location>
</feature>
<dbReference type="SMART" id="SM00706">
    <property type="entry name" value="TECPR"/>
    <property type="match status" value="7"/>
</dbReference>
<dbReference type="InterPro" id="IPR056499">
    <property type="entry name" value="Beta-prop_HPS5-like"/>
</dbReference>
<proteinExistence type="predicted"/>
<evidence type="ECO:0000256" key="1">
    <source>
        <dbReference type="SAM" id="MobiDB-lite"/>
    </source>
</evidence>
<dbReference type="Ensembl" id="ENSSSCT00050047166.1">
    <property type="protein sequence ID" value="ENSSSCP00050019575.1"/>
    <property type="gene ID" value="ENSSSCG00050035057.1"/>
</dbReference>
<dbReference type="PANTHER" id="PTHR23287">
    <property type="entry name" value="RUBY-EYE2-LIKE PROTEIN"/>
    <property type="match status" value="1"/>
</dbReference>
<feature type="compositionally biased region" description="Low complexity" evidence="1">
    <location>
        <begin position="460"/>
        <end position="470"/>
    </location>
</feature>
<dbReference type="InterPro" id="IPR001680">
    <property type="entry name" value="WD40_rpt"/>
</dbReference>
<evidence type="ECO:0000313" key="3">
    <source>
        <dbReference type="Ensembl" id="ENSSSCP00050019575.1"/>
    </source>
</evidence>
<dbReference type="PANTHER" id="PTHR23287:SF16">
    <property type="entry name" value="TECTONIN BETA-PROPELLER REPEAT-CONTAINING PROTEIN 2"/>
    <property type="match status" value="1"/>
</dbReference>
<reference evidence="3" key="1">
    <citation type="submission" date="2025-08" db="UniProtKB">
        <authorList>
            <consortium name="Ensembl"/>
        </authorList>
    </citation>
    <scope>IDENTIFICATION</scope>
</reference>
<feature type="domain" description="HPS5-like beta-propeller" evidence="2">
    <location>
        <begin position="36"/>
        <end position="345"/>
    </location>
</feature>
<dbReference type="SUPFAM" id="SSF50978">
    <property type="entry name" value="WD40 repeat-like"/>
    <property type="match status" value="1"/>
</dbReference>
<accession>A0A8D1MAH3</accession>
<dbReference type="InterPro" id="IPR009091">
    <property type="entry name" value="RCC1/BLIP-II"/>
</dbReference>
<dbReference type="AlphaFoldDB" id="A0A8D1MAH3"/>
<evidence type="ECO:0000259" key="2">
    <source>
        <dbReference type="Pfam" id="PF23756"/>
    </source>
</evidence>
<sequence>MASGSESVTFREFCPLYSLLNAIPTKIQKGFRSVLVYLTALDANGDYIAVGSSVGMLYLYCRHLDRMKKYNCEGKTESITVVKLLSCFDDLVAAGTASGRVAVFQLVSSLPGRNKQLRRFDVTGIHRNSVTALAWSPNGMKLFSGDDKGKIVYSSLDLDQGACHSLLVLEEPASIVQLDYSQKVLLVSTLQRSLLFYTEEKSVQQVGTQPRKSTGKFGACFIPGLCKQSDLTLYACRPGLRLWKADVHGTVQATFILKDVFAGGVKPFELYPRLESSDRGSCSFPEKHLGLVSCFFQEGWVLSWNEYSIYLLDTINQATIAGLEGSGDIVSVSCTENEIFFLKGDRNIIRISSRPEGLASIGLYSLGVESDRVCNLHHSSRSISSDACPSSLESTPCCECAGDSPQSLSTDLLSTASSLGSIVDRSSTGSPDQESTLSGEVNGVLSEYNDPEAFSVLEAPAPAPDSASEDSGSRPETPTRDLAGETEPSARWPRGAEGVAGGVPELEEEPHPADRGPGRPLSPCPEQGHSAEVCEVGGLEPEGPQGPFSEAPLLDSPPVPSSPSWAPRAERWLPATRADGGREEQGFLAHAGASGHLGSTPWHAVTDSDTGRKTGADSEGDLETAGAGPSPRASAWGASTHEQPARDQVVTSSDEEDIYAQGLPSSSSETSVAELGAGRSLQDLSRPGPEDPGLLKSDQFAESWMGYSGPGHGILSLAVSEKYVWCLDYKGGLFCSALPGAGLRWQRFEDAVQQVAVSPSGALLWKIEQKSNRAFACGKVTIKGKRHWYEALPQAVFVALSDDTAWIIRTNGDLYLQTGLSVDRPCARAVKIDCPYPLSQVTARNSVVWALTEQRALLYREGVSSFCPEGEQWKCDIISERQALEPVCITLGGQQTLWALDIRGNLWFRTGIVSKKPQGDDDHWWQVSITDYVVFDQCSLFQTIIHATHSVATAAQVPVEKVADKLRMAFWSQQLQCQPSLLGVNSSGVWISSGKNEFHVAKGSLVGTYWNNVVPRGTASATKWAFVLASTAPTKEGSSLWLSQSSKDLYSISAQHAWSRPSTVQLPPDAEMRAYAACQDALWALDSLGQVFIRTLSRSCPTGMHWTRLDLSQLGTVRLTSLSCGNQHVWACDSRGGVYFRVGTQPLNPSLMLPAWIMIEPPVQVGNQLALLSRLSGCCCRGRTVPAQGAPSKWGPRPGSGGPGTTVCPGSAHAPSLASLTWNSIFVTFRAEQIVKGYLNQHLSFFSLKIKIFCF</sequence>
<evidence type="ECO:0000313" key="4">
    <source>
        <dbReference type="Proteomes" id="UP000694571"/>
    </source>
</evidence>
<dbReference type="InterPro" id="IPR006624">
    <property type="entry name" value="Beta-propeller_rpt_TECPR"/>
</dbReference>
<protein>
    <recommendedName>
        <fullName evidence="2">HPS5-like beta-propeller domain-containing protein</fullName>
    </recommendedName>
</protein>
<name>A0A8D1MAH3_PIG</name>
<dbReference type="SMART" id="SM00320">
    <property type="entry name" value="WD40"/>
    <property type="match status" value="3"/>
</dbReference>
<dbReference type="SUPFAM" id="SSF50985">
    <property type="entry name" value="RCC1/BLIP-II"/>
    <property type="match status" value="1"/>
</dbReference>